<dbReference type="EMBL" id="MFJD01000010">
    <property type="protein sequence ID" value="OGG01760.1"/>
    <property type="molecule type" value="Genomic_DNA"/>
</dbReference>
<evidence type="ECO:0000313" key="1">
    <source>
        <dbReference type="EMBL" id="OGG01760.1"/>
    </source>
</evidence>
<evidence type="ECO:0000313" key="2">
    <source>
        <dbReference type="Proteomes" id="UP000178448"/>
    </source>
</evidence>
<sequence length="121" mass="13554">MSPYPVTEFKLIKEVPGKFRLYPWNIKHDRKEKIMLHRLLIVAQQTGSILIIDANLGIVEPDVGVTGTIEQVYLYLPTIDNPQNNDDLTGIAFRIVSEPDLIPGFTLKPWGVTARGIEGAI</sequence>
<dbReference type="STRING" id="1798374.A2Z33_00270"/>
<organism evidence="1 2">
    <name type="scientific">Candidatus Gottesmanbacteria bacterium RBG_16_52_11</name>
    <dbReference type="NCBI Taxonomy" id="1798374"/>
    <lineage>
        <taxon>Bacteria</taxon>
        <taxon>Candidatus Gottesmaniibacteriota</taxon>
    </lineage>
</organism>
<accession>A0A1F5YNI5</accession>
<dbReference type="AlphaFoldDB" id="A0A1F5YNI5"/>
<dbReference type="Proteomes" id="UP000178448">
    <property type="component" value="Unassembled WGS sequence"/>
</dbReference>
<proteinExistence type="predicted"/>
<protein>
    <submittedName>
        <fullName evidence="1">Uncharacterized protein</fullName>
    </submittedName>
</protein>
<comment type="caution">
    <text evidence="1">The sequence shown here is derived from an EMBL/GenBank/DDBJ whole genome shotgun (WGS) entry which is preliminary data.</text>
</comment>
<name>A0A1F5YNI5_9BACT</name>
<reference evidence="1 2" key="1">
    <citation type="journal article" date="2016" name="Nat. Commun.">
        <title>Thousands of microbial genomes shed light on interconnected biogeochemical processes in an aquifer system.</title>
        <authorList>
            <person name="Anantharaman K."/>
            <person name="Brown C.T."/>
            <person name="Hug L.A."/>
            <person name="Sharon I."/>
            <person name="Castelle C.J."/>
            <person name="Probst A.J."/>
            <person name="Thomas B.C."/>
            <person name="Singh A."/>
            <person name="Wilkins M.J."/>
            <person name="Karaoz U."/>
            <person name="Brodie E.L."/>
            <person name="Williams K.H."/>
            <person name="Hubbard S.S."/>
            <person name="Banfield J.F."/>
        </authorList>
    </citation>
    <scope>NUCLEOTIDE SEQUENCE [LARGE SCALE GENOMIC DNA]</scope>
</reference>
<gene>
    <name evidence="1" type="ORF">A2Z33_00270</name>
</gene>